<organism evidence="4 5">
    <name type="scientific">Kocuria soli</name>
    <dbReference type="NCBI Taxonomy" id="2485125"/>
    <lineage>
        <taxon>Bacteria</taxon>
        <taxon>Bacillati</taxon>
        <taxon>Actinomycetota</taxon>
        <taxon>Actinomycetes</taxon>
        <taxon>Micrococcales</taxon>
        <taxon>Micrococcaceae</taxon>
        <taxon>Kocuria</taxon>
    </lineage>
</organism>
<dbReference type="AlphaFoldDB" id="A0A3N3ZWH6"/>
<reference evidence="4 5" key="1">
    <citation type="submission" date="2018-10" db="EMBL/GenBank/DDBJ databases">
        <title>Kocuria sp. M5W7-7, whole genome shotgun sequence.</title>
        <authorList>
            <person name="Tuo L."/>
        </authorList>
    </citation>
    <scope>NUCLEOTIDE SEQUENCE [LARGE SCALE GENOMIC DNA]</scope>
    <source>
        <strain evidence="4 5">M5W7-7</strain>
    </source>
</reference>
<dbReference type="Proteomes" id="UP000270616">
    <property type="component" value="Unassembled WGS sequence"/>
</dbReference>
<dbReference type="SUPFAM" id="SSF53720">
    <property type="entry name" value="ALDH-like"/>
    <property type="match status" value="1"/>
</dbReference>
<gene>
    <name evidence="4" type="ORF">EDL96_08570</name>
</gene>
<dbReference type="RefSeq" id="WP_123825381.1">
    <property type="nucleotide sequence ID" value="NZ_RKMF01000010.1"/>
</dbReference>
<dbReference type="InterPro" id="IPR015590">
    <property type="entry name" value="Aldehyde_DH_dom"/>
</dbReference>
<feature type="domain" description="Aldehyde dehydrogenase" evidence="3">
    <location>
        <begin position="36"/>
        <end position="495"/>
    </location>
</feature>
<dbReference type="InterPro" id="IPR050740">
    <property type="entry name" value="Aldehyde_DH_Superfamily"/>
</dbReference>
<dbReference type="EMBL" id="RKMF01000010">
    <property type="protein sequence ID" value="ROZ62820.1"/>
    <property type="molecule type" value="Genomic_DNA"/>
</dbReference>
<dbReference type="FunFam" id="3.40.309.10:FF:000004">
    <property type="entry name" value="Succinate-semialdehyde dehydrogenase I"/>
    <property type="match status" value="1"/>
</dbReference>
<dbReference type="OrthoDB" id="6882680at2"/>
<comment type="similarity">
    <text evidence="1">Belongs to the aldehyde dehydrogenase family.</text>
</comment>
<keyword evidence="2" id="KW-0560">Oxidoreductase</keyword>
<evidence type="ECO:0000259" key="3">
    <source>
        <dbReference type="Pfam" id="PF00171"/>
    </source>
</evidence>
<evidence type="ECO:0000256" key="2">
    <source>
        <dbReference type="ARBA" id="ARBA00023002"/>
    </source>
</evidence>
<dbReference type="PANTHER" id="PTHR43353">
    <property type="entry name" value="SUCCINATE-SEMIALDEHYDE DEHYDROGENASE, MITOCHONDRIAL"/>
    <property type="match status" value="1"/>
</dbReference>
<dbReference type="GO" id="GO:0009450">
    <property type="term" value="P:gamma-aminobutyric acid catabolic process"/>
    <property type="evidence" value="ECO:0007669"/>
    <property type="project" value="TreeGrafter"/>
</dbReference>
<dbReference type="PANTHER" id="PTHR43353:SF5">
    <property type="entry name" value="SUCCINATE-SEMIALDEHYDE DEHYDROGENASE, MITOCHONDRIAL"/>
    <property type="match status" value="1"/>
</dbReference>
<dbReference type="Gene3D" id="3.40.309.10">
    <property type="entry name" value="Aldehyde Dehydrogenase, Chain A, domain 2"/>
    <property type="match status" value="1"/>
</dbReference>
<evidence type="ECO:0000256" key="1">
    <source>
        <dbReference type="ARBA" id="ARBA00009986"/>
    </source>
</evidence>
<dbReference type="InterPro" id="IPR016163">
    <property type="entry name" value="Ald_DH_C"/>
</dbReference>
<dbReference type="GO" id="GO:0004777">
    <property type="term" value="F:succinate-semialdehyde dehydrogenase (NAD+) activity"/>
    <property type="evidence" value="ECO:0007669"/>
    <property type="project" value="TreeGrafter"/>
</dbReference>
<keyword evidence="5" id="KW-1185">Reference proteome</keyword>
<accession>A0A3N3ZWH6</accession>
<sequence length="503" mass="53484">MAEHTAVATGAPSVSAEQIRDLLARTPKGLLINGTWRDASDGGTFDVENPATGEVLATLASATPEDAQAAMDAAAEVQESWARTAPRERAEILRRAFDLVQERRDDLALLMTLEMGKPLAEANGEVTYGGEFLRWFSEEAVRHYGRTASTPEGNLQMVVRHKPVGPCYLITPWNFPLAMATRKVSPAVAAGCTMVLKSAKLTPLTSQYFAQIMIDAGLPAGVLNVVSSKSASAVSKPIMTDPRLRKVSFTGSTPVGKQLMKDAADSVLRTSMELGGNGPLLVFDDADLDKAVTGAVAAKMRNMGEACTAANRILVHESVAEEFMEKFATTLAGLTVGDGTLEDTKVGPLVDSNALESVTAFVDDALAKGARVVTGGHRVGDKGYFYAPTVLADVPEDARVSCEEIFGPVAPVITFKDEDDAVRIANTTEYGLASYVFTEDYKRAYRVADRIEFGLMGLNVGVISNAAAPFGGVKQSGVGREGGAEGIEEYSTVQYIGVESPWS</sequence>
<evidence type="ECO:0000313" key="4">
    <source>
        <dbReference type="EMBL" id="ROZ62820.1"/>
    </source>
</evidence>
<dbReference type="Gene3D" id="3.40.605.10">
    <property type="entry name" value="Aldehyde Dehydrogenase, Chain A, domain 1"/>
    <property type="match status" value="1"/>
</dbReference>
<dbReference type="InterPro" id="IPR016161">
    <property type="entry name" value="Ald_DH/histidinol_DH"/>
</dbReference>
<proteinExistence type="inferred from homology"/>
<name>A0A3N3ZWH6_9MICC</name>
<dbReference type="CDD" id="cd07103">
    <property type="entry name" value="ALDH_F5_SSADH_GabD"/>
    <property type="match status" value="1"/>
</dbReference>
<evidence type="ECO:0000313" key="5">
    <source>
        <dbReference type="Proteomes" id="UP000270616"/>
    </source>
</evidence>
<comment type="caution">
    <text evidence="4">The sequence shown here is derived from an EMBL/GenBank/DDBJ whole genome shotgun (WGS) entry which is preliminary data.</text>
</comment>
<dbReference type="Pfam" id="PF00171">
    <property type="entry name" value="Aldedh"/>
    <property type="match status" value="1"/>
</dbReference>
<dbReference type="FunFam" id="3.40.605.10:FF:000005">
    <property type="entry name" value="Succinate-semialdehyde dehydrogenase I"/>
    <property type="match status" value="1"/>
</dbReference>
<dbReference type="InterPro" id="IPR016162">
    <property type="entry name" value="Ald_DH_N"/>
</dbReference>
<protein>
    <submittedName>
        <fullName evidence="4">NAD-dependent succinate-semialdehyde dehydrogenase</fullName>
    </submittedName>
</protein>